<keyword evidence="6 9" id="KW-1133">Transmembrane helix</keyword>
<dbReference type="PANTHER" id="PTHR30081">
    <property type="entry name" value="PROTEIN-EXPORT MEMBRANE PROTEIN SEC"/>
    <property type="match status" value="1"/>
</dbReference>
<dbReference type="Gene3D" id="1.20.1640.10">
    <property type="entry name" value="Multidrug efflux transporter AcrB transmembrane domain"/>
    <property type="match status" value="1"/>
</dbReference>
<evidence type="ECO:0000259" key="11">
    <source>
        <dbReference type="Pfam" id="PF02355"/>
    </source>
</evidence>
<evidence type="ECO:0000259" key="12">
    <source>
        <dbReference type="Pfam" id="PF21760"/>
    </source>
</evidence>
<organism evidence="14 15">
    <name type="scientific">Nocardioides aquaticus</name>
    <dbReference type="NCBI Taxonomy" id="160826"/>
    <lineage>
        <taxon>Bacteria</taxon>
        <taxon>Bacillati</taxon>
        <taxon>Actinomycetota</taxon>
        <taxon>Actinomycetes</taxon>
        <taxon>Propionibacteriales</taxon>
        <taxon>Nocardioidaceae</taxon>
        <taxon>Nocardioides</taxon>
    </lineage>
</organism>
<protein>
    <recommendedName>
        <fullName evidence="9">Protein translocase subunit SecD</fullName>
    </recommendedName>
</protein>
<feature type="compositionally biased region" description="Low complexity" evidence="10">
    <location>
        <begin position="186"/>
        <end position="224"/>
    </location>
</feature>
<evidence type="ECO:0000259" key="13">
    <source>
        <dbReference type="Pfam" id="PF22599"/>
    </source>
</evidence>
<feature type="domain" description="SecDF P1 head subdomain" evidence="13">
    <location>
        <begin position="294"/>
        <end position="399"/>
    </location>
</feature>
<comment type="similarity">
    <text evidence="9">Belongs to the SecD/SecF family. SecD subfamily.</text>
</comment>
<evidence type="ECO:0000256" key="10">
    <source>
        <dbReference type="SAM" id="MobiDB-lite"/>
    </source>
</evidence>
<gene>
    <name evidence="14" type="primary">secDF</name>
    <name evidence="9" type="synonym">secD</name>
    <name evidence="14" type="ORF">ENKNEFLB_02782</name>
</gene>
<dbReference type="SUPFAM" id="SSF82866">
    <property type="entry name" value="Multidrug efflux transporter AcrB transmembrane domain"/>
    <property type="match status" value="1"/>
</dbReference>
<dbReference type="Proteomes" id="UP000679307">
    <property type="component" value="Chromosome"/>
</dbReference>
<evidence type="ECO:0000313" key="14">
    <source>
        <dbReference type="EMBL" id="QVT80387.1"/>
    </source>
</evidence>
<dbReference type="PANTHER" id="PTHR30081:SF1">
    <property type="entry name" value="PROTEIN TRANSLOCASE SUBUNIT SECD"/>
    <property type="match status" value="1"/>
</dbReference>
<dbReference type="InterPro" id="IPR022813">
    <property type="entry name" value="SecD/SecF_arch_bac"/>
</dbReference>
<keyword evidence="7 9" id="KW-0811">Translocation</keyword>
<keyword evidence="3 9" id="KW-1003">Cell membrane</keyword>
<dbReference type="InterPro" id="IPR054384">
    <property type="entry name" value="SecDF_P1_head"/>
</dbReference>
<feature type="transmembrane region" description="Helical" evidence="9">
    <location>
        <begin position="446"/>
        <end position="467"/>
    </location>
</feature>
<evidence type="ECO:0000256" key="3">
    <source>
        <dbReference type="ARBA" id="ARBA00022475"/>
    </source>
</evidence>
<dbReference type="Pfam" id="PF07549">
    <property type="entry name" value="Sec_GG"/>
    <property type="match status" value="1"/>
</dbReference>
<comment type="function">
    <text evidence="9">Part of the Sec protein translocase complex. Interacts with the SecYEG preprotein conducting channel. SecDF uses the proton motive force (PMF) to complete protein translocation after the ATP-dependent function of SecA.</text>
</comment>
<dbReference type="InterPro" id="IPR048634">
    <property type="entry name" value="SecD_SecF_C"/>
</dbReference>
<feature type="domain" description="Protein export membrane protein SecD/SecF C-terminal" evidence="11">
    <location>
        <begin position="406"/>
        <end position="576"/>
    </location>
</feature>
<dbReference type="Pfam" id="PF22599">
    <property type="entry name" value="SecDF_P1_head"/>
    <property type="match status" value="1"/>
</dbReference>
<evidence type="ECO:0000256" key="4">
    <source>
        <dbReference type="ARBA" id="ARBA00022692"/>
    </source>
</evidence>
<dbReference type="HAMAP" id="MF_01463_B">
    <property type="entry name" value="SecD_B"/>
    <property type="match status" value="1"/>
</dbReference>
<reference evidence="14 15" key="1">
    <citation type="submission" date="2021-05" db="EMBL/GenBank/DDBJ databases">
        <title>Complete genome of Nocardioides aquaticus KCTC 9944T isolated from meromictic and hypersaline Ekho Lake, Antarctica.</title>
        <authorList>
            <person name="Hwang K."/>
            <person name="Kim K.M."/>
            <person name="Choe H."/>
        </authorList>
    </citation>
    <scope>NUCLEOTIDE SEQUENCE [LARGE SCALE GENOMIC DNA]</scope>
    <source>
        <strain evidence="14 15">KCTC 9944</strain>
    </source>
</reference>
<keyword evidence="5 9" id="KW-0653">Protein transport</keyword>
<evidence type="ECO:0000256" key="6">
    <source>
        <dbReference type="ARBA" id="ARBA00022989"/>
    </source>
</evidence>
<evidence type="ECO:0000313" key="15">
    <source>
        <dbReference type="Proteomes" id="UP000679307"/>
    </source>
</evidence>
<comment type="caution">
    <text evidence="9">Lacks conserved residue(s) required for the propagation of feature annotation.</text>
</comment>
<evidence type="ECO:0000256" key="9">
    <source>
        <dbReference type="HAMAP-Rule" id="MF_01463"/>
    </source>
</evidence>
<keyword evidence="15" id="KW-1185">Reference proteome</keyword>
<evidence type="ECO:0000256" key="1">
    <source>
        <dbReference type="ARBA" id="ARBA00004651"/>
    </source>
</evidence>
<keyword evidence="2 9" id="KW-0813">Transport</keyword>
<dbReference type="NCBIfam" id="TIGR00916">
    <property type="entry name" value="2A0604s01"/>
    <property type="match status" value="1"/>
</dbReference>
<dbReference type="InterPro" id="IPR005791">
    <property type="entry name" value="SecD"/>
</dbReference>
<feature type="domain" description="Protein translocase subunit SecDF P1" evidence="12">
    <location>
        <begin position="60"/>
        <end position="116"/>
    </location>
</feature>
<name>A0ABX8EMN6_9ACTN</name>
<dbReference type="RefSeq" id="WP_214055942.1">
    <property type="nucleotide sequence ID" value="NZ_BAAAHS010000145.1"/>
</dbReference>
<feature type="region of interest" description="Disordered" evidence="10">
    <location>
        <begin position="119"/>
        <end position="225"/>
    </location>
</feature>
<feature type="transmembrane region" description="Helical" evidence="9">
    <location>
        <begin position="419"/>
        <end position="439"/>
    </location>
</feature>
<proteinExistence type="inferred from homology"/>
<keyword evidence="8 9" id="KW-0472">Membrane</keyword>
<keyword evidence="4 9" id="KW-0812">Transmembrane</keyword>
<feature type="transmembrane region" description="Helical" evidence="9">
    <location>
        <begin position="521"/>
        <end position="543"/>
    </location>
</feature>
<dbReference type="NCBIfam" id="TIGR01129">
    <property type="entry name" value="secD"/>
    <property type="match status" value="1"/>
</dbReference>
<dbReference type="InterPro" id="IPR022646">
    <property type="entry name" value="SecD/SecF_CS"/>
</dbReference>
<feature type="transmembrane region" description="Helical" evidence="9">
    <location>
        <begin position="479"/>
        <end position="500"/>
    </location>
</feature>
<accession>A0ABX8EMN6</accession>
<dbReference type="Pfam" id="PF02355">
    <property type="entry name" value="SecD_SecF_C"/>
    <property type="match status" value="1"/>
</dbReference>
<dbReference type="Gene3D" id="3.30.70.3220">
    <property type="match status" value="1"/>
</dbReference>
<dbReference type="EMBL" id="CP075371">
    <property type="protein sequence ID" value="QVT80387.1"/>
    <property type="molecule type" value="Genomic_DNA"/>
</dbReference>
<evidence type="ECO:0000256" key="8">
    <source>
        <dbReference type="ARBA" id="ARBA00023136"/>
    </source>
</evidence>
<comment type="subunit">
    <text evidence="9">Forms a complex with SecF. Part of the essential Sec protein translocation apparatus which comprises SecA, SecYEG and auxiliary proteins SecDF. Other proteins may also be involved.</text>
</comment>
<feature type="transmembrane region" description="Helical" evidence="9">
    <location>
        <begin position="549"/>
        <end position="568"/>
    </location>
</feature>
<feature type="compositionally biased region" description="Gly residues" evidence="10">
    <location>
        <begin position="144"/>
        <end position="172"/>
    </location>
</feature>
<evidence type="ECO:0000256" key="5">
    <source>
        <dbReference type="ARBA" id="ARBA00022927"/>
    </source>
</evidence>
<evidence type="ECO:0000256" key="2">
    <source>
        <dbReference type="ARBA" id="ARBA00022448"/>
    </source>
</evidence>
<dbReference type="Pfam" id="PF21760">
    <property type="entry name" value="SecD_1st"/>
    <property type="match status" value="1"/>
</dbReference>
<dbReference type="Gene3D" id="3.30.1360.200">
    <property type="match status" value="1"/>
</dbReference>
<evidence type="ECO:0000256" key="7">
    <source>
        <dbReference type="ARBA" id="ARBA00023010"/>
    </source>
</evidence>
<comment type="subcellular location">
    <subcellularLocation>
        <location evidence="1 9">Cell membrane</location>
        <topology evidence="1 9">Multi-pass membrane protein</topology>
    </subcellularLocation>
</comment>
<dbReference type="InterPro" id="IPR048631">
    <property type="entry name" value="SecD_1st"/>
</dbReference>
<sequence length="618" mass="62973">MARRKPRPLRTLTVFFVLVALSYGLVAVAASWSPRLGLDLQGGTQITLQAEGDPSGDSLSEARAIIDQRVNGSGVAEAEVTTQGGDQIVVEVPGENQRDLVETVSRQAQLRFRLVACSDSNPCGAPSNAPVPGGADSLIPDTAPGGGNGAGNGGNGGGNGGNAGGNDTGNGGNANRAPVGFSDTTPAPSGEASPSDAASPSESPAENPSASPSDAASEAPADPDAVQDVQEALAFMNSPTPAAVEAFNSYTCRDDGVLLNSDGEPTRLPDDSTQPLVACSEPEGSVGSTDYVPAQKYLLSEAVIQGTSLTEASAGIPQGQLQWVVSLQLGGDAVGTFATISRELVGTGEQFAVVLDGSVISAPTMDGVIPNGQAQISGNFNEVTATSLTTSLQYGALPISFGDDPNVVNVGPTLAGNQLGAGILAGLIGLGLVMIYCMLYYRGLGLVIIASLLVAGAVTYSSVLLLAEAAGFTLTLPGIAGLIVAVGITADSFIVYFERIRDEMRDGKSMRVAVESAWPRARATCVAADAVSILAAVVLYIFAAGVVKGFAFALGLSTIIDLVVFFFFTKPMVSSLARLKFFNTGHRFSGLSDETLGLDTTTTAPVERDHAVGVGGRA</sequence>
<dbReference type="InterPro" id="IPR055344">
    <property type="entry name" value="SecD_SecF_C_bact"/>
</dbReference>